<dbReference type="NCBIfam" id="NF008528">
    <property type="entry name" value="PRK11463.1-2"/>
    <property type="match status" value="1"/>
</dbReference>
<feature type="transmembrane region" description="Helical" evidence="2">
    <location>
        <begin position="6"/>
        <end position="21"/>
    </location>
</feature>
<dbReference type="EMBL" id="AYKH01000006">
    <property type="protein sequence ID" value="ROO29076.1"/>
    <property type="molecule type" value="Genomic_DNA"/>
</dbReference>
<dbReference type="PANTHER" id="PTHR35335:SF1">
    <property type="entry name" value="UPF0716 PROTEIN FXSA"/>
    <property type="match status" value="1"/>
</dbReference>
<keyword evidence="2" id="KW-0472">Membrane</keyword>
<reference evidence="3 4" key="1">
    <citation type="submission" date="2013-10" db="EMBL/GenBank/DDBJ databases">
        <title>Salinisphaera orenii MK-B5 Genome Sequencing.</title>
        <authorList>
            <person name="Lai Q."/>
            <person name="Li C."/>
            <person name="Shao Z."/>
        </authorList>
    </citation>
    <scope>NUCLEOTIDE SEQUENCE [LARGE SCALE GENOMIC DNA]</scope>
    <source>
        <strain evidence="3 4">MK-B5</strain>
    </source>
</reference>
<keyword evidence="3" id="KW-0436">Ligase</keyword>
<proteinExistence type="predicted"/>
<keyword evidence="4" id="KW-1185">Reference proteome</keyword>
<keyword evidence="2" id="KW-1133">Transmembrane helix</keyword>
<feature type="transmembrane region" description="Helical" evidence="2">
    <location>
        <begin position="76"/>
        <end position="101"/>
    </location>
</feature>
<feature type="region of interest" description="Disordered" evidence="1">
    <location>
        <begin position="128"/>
        <end position="169"/>
    </location>
</feature>
<evidence type="ECO:0000313" key="4">
    <source>
        <dbReference type="Proteomes" id="UP000283993"/>
    </source>
</evidence>
<evidence type="ECO:0000313" key="3">
    <source>
        <dbReference type="EMBL" id="ROO29076.1"/>
    </source>
</evidence>
<accession>A0A423PTY6</accession>
<dbReference type="GO" id="GO:0016874">
    <property type="term" value="F:ligase activity"/>
    <property type="evidence" value="ECO:0007669"/>
    <property type="project" value="UniProtKB-KW"/>
</dbReference>
<evidence type="ECO:0000256" key="2">
    <source>
        <dbReference type="SAM" id="Phobius"/>
    </source>
</evidence>
<feature type="compositionally biased region" description="Basic and acidic residues" evidence="1">
    <location>
        <begin position="131"/>
        <end position="154"/>
    </location>
</feature>
<dbReference type="Pfam" id="PF04186">
    <property type="entry name" value="FxsA"/>
    <property type="match status" value="1"/>
</dbReference>
<sequence>MAVKLLILFIALPILELWLLIKIGGAIGVLPTIALVVLTALVGSQLVRRQGLAALERVRASQARGEAPALPLLEGAALLLAGFMLLTPGFVSDIFGFLLLVPGLRERIARRLLARVVIVQPGAGTATNERYAGHGEARRDRPSVLEGDYRRGGDDTASGDGSGPRDRDD</sequence>
<dbReference type="RefSeq" id="WP_123589641.1">
    <property type="nucleotide sequence ID" value="NZ_AYKH01000006.1"/>
</dbReference>
<dbReference type="PANTHER" id="PTHR35335">
    <property type="entry name" value="UPF0716 PROTEIN FXSA"/>
    <property type="match status" value="1"/>
</dbReference>
<dbReference type="GO" id="GO:0016020">
    <property type="term" value="C:membrane"/>
    <property type="evidence" value="ECO:0007669"/>
    <property type="project" value="InterPro"/>
</dbReference>
<protein>
    <submittedName>
        <fullName evidence="3">Biotin-(Acetyl-CoA carboxylase) ligase</fullName>
    </submittedName>
</protein>
<comment type="caution">
    <text evidence="3">The sequence shown here is derived from an EMBL/GenBank/DDBJ whole genome shotgun (WGS) entry which is preliminary data.</text>
</comment>
<evidence type="ECO:0000256" key="1">
    <source>
        <dbReference type="SAM" id="MobiDB-lite"/>
    </source>
</evidence>
<name>A0A423PTY6_9GAMM</name>
<keyword evidence="2" id="KW-0812">Transmembrane</keyword>
<dbReference type="AlphaFoldDB" id="A0A423PTY6"/>
<organism evidence="3 4">
    <name type="scientific">Salinisphaera orenii MK-B5</name>
    <dbReference type="NCBI Taxonomy" id="856730"/>
    <lineage>
        <taxon>Bacteria</taxon>
        <taxon>Pseudomonadati</taxon>
        <taxon>Pseudomonadota</taxon>
        <taxon>Gammaproteobacteria</taxon>
        <taxon>Salinisphaerales</taxon>
        <taxon>Salinisphaeraceae</taxon>
        <taxon>Salinisphaera</taxon>
    </lineage>
</organism>
<dbReference type="Proteomes" id="UP000283993">
    <property type="component" value="Unassembled WGS sequence"/>
</dbReference>
<gene>
    <name evidence="3" type="ORF">SAOR_04745</name>
</gene>
<dbReference type="InterPro" id="IPR007313">
    <property type="entry name" value="FxsA"/>
</dbReference>